<comment type="caution">
    <text evidence="5">The sequence shown here is derived from an EMBL/GenBank/DDBJ whole genome shotgun (WGS) entry which is preliminary data.</text>
</comment>
<evidence type="ECO:0000256" key="1">
    <source>
        <dbReference type="ARBA" id="ARBA00022741"/>
    </source>
</evidence>
<feature type="region of interest" description="Disordered" evidence="2">
    <location>
        <begin position="298"/>
        <end position="318"/>
    </location>
</feature>
<evidence type="ECO:0000313" key="6">
    <source>
        <dbReference type="Proteomes" id="UP001303222"/>
    </source>
</evidence>
<keyword evidence="6" id="KW-1185">Reference proteome</keyword>
<evidence type="ECO:0000256" key="2">
    <source>
        <dbReference type="SAM" id="MobiDB-lite"/>
    </source>
</evidence>
<feature type="compositionally biased region" description="Basic and acidic residues" evidence="2">
    <location>
        <begin position="259"/>
        <end position="269"/>
    </location>
</feature>
<feature type="compositionally biased region" description="Basic residues" evidence="2">
    <location>
        <begin position="300"/>
        <end position="309"/>
    </location>
</feature>
<name>A0AAN6P067_9PEZI</name>
<accession>A0AAN6P067</accession>
<keyword evidence="3" id="KW-0472">Membrane</keyword>
<proteinExistence type="predicted"/>
<evidence type="ECO:0000259" key="4">
    <source>
        <dbReference type="Pfam" id="PF04548"/>
    </source>
</evidence>
<dbReference type="AlphaFoldDB" id="A0AAN6P067"/>
<keyword evidence="3" id="KW-0812">Transmembrane</keyword>
<reference evidence="5" key="1">
    <citation type="journal article" date="2023" name="Mol. Phylogenet. Evol.">
        <title>Genome-scale phylogeny and comparative genomics of the fungal order Sordariales.</title>
        <authorList>
            <person name="Hensen N."/>
            <person name="Bonometti L."/>
            <person name="Westerberg I."/>
            <person name="Brannstrom I.O."/>
            <person name="Guillou S."/>
            <person name="Cros-Aarteil S."/>
            <person name="Calhoun S."/>
            <person name="Haridas S."/>
            <person name="Kuo A."/>
            <person name="Mondo S."/>
            <person name="Pangilinan J."/>
            <person name="Riley R."/>
            <person name="LaButti K."/>
            <person name="Andreopoulos B."/>
            <person name="Lipzen A."/>
            <person name="Chen C."/>
            <person name="Yan M."/>
            <person name="Daum C."/>
            <person name="Ng V."/>
            <person name="Clum A."/>
            <person name="Steindorff A."/>
            <person name="Ohm R.A."/>
            <person name="Martin F."/>
            <person name="Silar P."/>
            <person name="Natvig D.O."/>
            <person name="Lalanne C."/>
            <person name="Gautier V."/>
            <person name="Ament-Velasquez S.L."/>
            <person name="Kruys A."/>
            <person name="Hutchinson M.I."/>
            <person name="Powell A.J."/>
            <person name="Barry K."/>
            <person name="Miller A.N."/>
            <person name="Grigoriev I.V."/>
            <person name="Debuchy R."/>
            <person name="Gladieux P."/>
            <person name="Hiltunen Thoren M."/>
            <person name="Johannesson H."/>
        </authorList>
    </citation>
    <scope>NUCLEOTIDE SEQUENCE</scope>
    <source>
        <strain evidence="5">CBS 626.80</strain>
    </source>
</reference>
<gene>
    <name evidence="5" type="ORF">QBC32DRAFT_337048</name>
</gene>
<keyword evidence="3" id="KW-1133">Transmembrane helix</keyword>
<feature type="region of interest" description="Disordered" evidence="2">
    <location>
        <begin position="248"/>
        <end position="269"/>
    </location>
</feature>
<reference evidence="5" key="2">
    <citation type="submission" date="2023-06" db="EMBL/GenBank/DDBJ databases">
        <authorList>
            <consortium name="Lawrence Berkeley National Laboratory"/>
            <person name="Mondo S.J."/>
            <person name="Hensen N."/>
            <person name="Bonometti L."/>
            <person name="Westerberg I."/>
            <person name="Brannstrom I.O."/>
            <person name="Guillou S."/>
            <person name="Cros-Aarteil S."/>
            <person name="Calhoun S."/>
            <person name="Haridas S."/>
            <person name="Kuo A."/>
            <person name="Pangilinan J."/>
            <person name="Riley R."/>
            <person name="Labutti K."/>
            <person name="Andreopoulos B."/>
            <person name="Lipzen A."/>
            <person name="Chen C."/>
            <person name="Yanf M."/>
            <person name="Daum C."/>
            <person name="Ng V."/>
            <person name="Clum A."/>
            <person name="Steindorff A."/>
            <person name="Ohm R."/>
            <person name="Martin F."/>
            <person name="Silar P."/>
            <person name="Natvig D."/>
            <person name="Lalanne C."/>
            <person name="Gautier V."/>
            <person name="Ament-Velasquez S.L."/>
            <person name="Kruys A."/>
            <person name="Hutchinson M.I."/>
            <person name="Powell A.J."/>
            <person name="Barry K."/>
            <person name="Miller A.N."/>
            <person name="Grigoriev I.V."/>
            <person name="Debuchy R."/>
            <person name="Gladieux P."/>
            <person name="Thoren M.H."/>
            <person name="Johannesson H."/>
        </authorList>
    </citation>
    <scope>NUCLEOTIDE SEQUENCE</scope>
    <source>
        <strain evidence="5">CBS 626.80</strain>
    </source>
</reference>
<keyword evidence="5" id="KW-0378">Hydrolase</keyword>
<sequence length="350" mass="39604">MQSLNRKDTLPEVGGMVLVMGVTGAGKSTFVNALKPESVTVGHNLESTQAPPQAVQIFLDEEKTRSITVVDTPGFDDTRRSNTQILAEITEYLATQYALQIPLRGIIYMHSINENRMKRSSRQFLEMFQLLCGDDALRKVKFVTTHWDNIDPDREGEALRREQQLLDEWWAPMLEKGSSNTQFSGSHDSAEGIVLDLMSDEESIVLEVQRELVDCDMDLGDTKAGKSLRKVIEDDIAQCKTSIEDIDTQMANATRPRRRSDDDGKMDRNQAEVKALRRRREDLQKRMDELEPRQRELKARGKVGQKVKRKISEEQKKANADKAKGMFSSAMEVFTAVLNIVLVVVSFAIL</sequence>
<organism evidence="5 6">
    <name type="scientific">Pseudoneurospora amorphoporcata</name>
    <dbReference type="NCBI Taxonomy" id="241081"/>
    <lineage>
        <taxon>Eukaryota</taxon>
        <taxon>Fungi</taxon>
        <taxon>Dikarya</taxon>
        <taxon>Ascomycota</taxon>
        <taxon>Pezizomycotina</taxon>
        <taxon>Sordariomycetes</taxon>
        <taxon>Sordariomycetidae</taxon>
        <taxon>Sordariales</taxon>
        <taxon>Sordariaceae</taxon>
        <taxon>Pseudoneurospora</taxon>
    </lineage>
</organism>
<dbReference type="InterPro" id="IPR027417">
    <property type="entry name" value="P-loop_NTPase"/>
</dbReference>
<keyword evidence="1" id="KW-0547">Nucleotide-binding</keyword>
<dbReference type="Proteomes" id="UP001303222">
    <property type="component" value="Unassembled WGS sequence"/>
</dbReference>
<evidence type="ECO:0000256" key="3">
    <source>
        <dbReference type="SAM" id="Phobius"/>
    </source>
</evidence>
<feature type="transmembrane region" description="Helical" evidence="3">
    <location>
        <begin position="326"/>
        <end position="349"/>
    </location>
</feature>
<dbReference type="Gene3D" id="3.40.50.300">
    <property type="entry name" value="P-loop containing nucleotide triphosphate hydrolases"/>
    <property type="match status" value="1"/>
</dbReference>
<feature type="domain" description="AIG1-type G" evidence="4">
    <location>
        <begin position="17"/>
        <end position="159"/>
    </location>
</feature>
<dbReference type="SUPFAM" id="SSF52540">
    <property type="entry name" value="P-loop containing nucleoside triphosphate hydrolases"/>
    <property type="match status" value="1"/>
</dbReference>
<evidence type="ECO:0000313" key="5">
    <source>
        <dbReference type="EMBL" id="KAK3954149.1"/>
    </source>
</evidence>
<dbReference type="InterPro" id="IPR006703">
    <property type="entry name" value="G_AIG1"/>
</dbReference>
<dbReference type="GO" id="GO:0016787">
    <property type="term" value="F:hydrolase activity"/>
    <property type="evidence" value="ECO:0007669"/>
    <property type="project" value="UniProtKB-KW"/>
</dbReference>
<dbReference type="EMBL" id="MU859094">
    <property type="protein sequence ID" value="KAK3954149.1"/>
    <property type="molecule type" value="Genomic_DNA"/>
</dbReference>
<dbReference type="GO" id="GO:0005525">
    <property type="term" value="F:GTP binding"/>
    <property type="evidence" value="ECO:0007669"/>
    <property type="project" value="InterPro"/>
</dbReference>
<dbReference type="Pfam" id="PF04548">
    <property type="entry name" value="AIG1"/>
    <property type="match status" value="1"/>
</dbReference>
<protein>
    <submittedName>
        <fullName evidence="5">P-loop containing nucleoside triphosphate hydrolase protein</fullName>
    </submittedName>
</protein>